<dbReference type="STRING" id="521013.SAMN04488567_1404"/>
<accession>A0A1G7C8P1</accession>
<keyword evidence="4" id="KW-1185">Reference proteome</keyword>
<dbReference type="RefSeq" id="WP_090110508.1">
    <property type="nucleotide sequence ID" value="NZ_FNAT01000002.1"/>
</dbReference>
<organism evidence="3 4">
    <name type="scientific">Limimaricola pyoseonensis</name>
    <dbReference type="NCBI Taxonomy" id="521013"/>
    <lineage>
        <taxon>Bacteria</taxon>
        <taxon>Pseudomonadati</taxon>
        <taxon>Pseudomonadota</taxon>
        <taxon>Alphaproteobacteria</taxon>
        <taxon>Rhodobacterales</taxon>
        <taxon>Paracoccaceae</taxon>
        <taxon>Limimaricola</taxon>
    </lineage>
</organism>
<sequence length="66" mass="6808">MRNWAIALLSLALVSGLACLGANTPDEHGVARVLMVLFGVLGAYAATAHLLRGRARPGHADGAIET</sequence>
<feature type="transmembrane region" description="Helical" evidence="1">
    <location>
        <begin position="31"/>
        <end position="51"/>
    </location>
</feature>
<evidence type="ECO:0000256" key="1">
    <source>
        <dbReference type="SAM" id="Phobius"/>
    </source>
</evidence>
<feature type="signal peptide" evidence="2">
    <location>
        <begin position="1"/>
        <end position="20"/>
    </location>
</feature>
<dbReference type="EMBL" id="FNAT01000002">
    <property type="protein sequence ID" value="SDE35752.1"/>
    <property type="molecule type" value="Genomic_DNA"/>
</dbReference>
<evidence type="ECO:0000313" key="4">
    <source>
        <dbReference type="Proteomes" id="UP000198922"/>
    </source>
</evidence>
<keyword evidence="2" id="KW-0732">Signal</keyword>
<gene>
    <name evidence="3" type="ORF">SAMN04488567_1404</name>
</gene>
<keyword evidence="1" id="KW-0812">Transmembrane</keyword>
<keyword evidence="1" id="KW-1133">Transmembrane helix</keyword>
<dbReference type="Proteomes" id="UP000198922">
    <property type="component" value="Unassembled WGS sequence"/>
</dbReference>
<protein>
    <submittedName>
        <fullName evidence="3">Uncharacterized protein</fullName>
    </submittedName>
</protein>
<name>A0A1G7C8P1_9RHOB</name>
<keyword evidence="1" id="KW-0472">Membrane</keyword>
<dbReference type="PROSITE" id="PS51257">
    <property type="entry name" value="PROKAR_LIPOPROTEIN"/>
    <property type="match status" value="1"/>
</dbReference>
<evidence type="ECO:0000256" key="2">
    <source>
        <dbReference type="SAM" id="SignalP"/>
    </source>
</evidence>
<dbReference type="AlphaFoldDB" id="A0A1G7C8P1"/>
<reference evidence="4" key="1">
    <citation type="submission" date="2016-10" db="EMBL/GenBank/DDBJ databases">
        <authorList>
            <person name="Varghese N."/>
            <person name="Submissions S."/>
        </authorList>
    </citation>
    <scope>NUCLEOTIDE SEQUENCE [LARGE SCALE GENOMIC DNA]</scope>
    <source>
        <strain evidence="4">DSM 21424</strain>
    </source>
</reference>
<feature type="chain" id="PRO_5011775349" evidence="2">
    <location>
        <begin position="21"/>
        <end position="66"/>
    </location>
</feature>
<dbReference type="OrthoDB" id="9973052at2"/>
<proteinExistence type="predicted"/>
<evidence type="ECO:0000313" key="3">
    <source>
        <dbReference type="EMBL" id="SDE35752.1"/>
    </source>
</evidence>